<reference evidence="1" key="1">
    <citation type="journal article" date="2021" name="Proc. Natl. Acad. Sci. U.S.A.">
        <title>A Catalog of Tens of Thousands of Viruses from Human Metagenomes Reveals Hidden Associations with Chronic Diseases.</title>
        <authorList>
            <person name="Tisza M.J."/>
            <person name="Buck C.B."/>
        </authorList>
    </citation>
    <scope>NUCLEOTIDE SEQUENCE</scope>
    <source>
        <strain evidence="1">CtB3v5</strain>
    </source>
</reference>
<accession>A0A8S5M9M0</accession>
<sequence>MNEQDILRYGKYITDESYTTWDHHVYRLRAIRYKDHLYWHKMVDGEVVEFKILR</sequence>
<name>A0A8S5M9M0_9CAUD</name>
<proteinExistence type="predicted"/>
<organism evidence="1">
    <name type="scientific">Siphoviridae sp. ctB3v5</name>
    <dbReference type="NCBI Taxonomy" id="2826186"/>
    <lineage>
        <taxon>Viruses</taxon>
        <taxon>Duplodnaviria</taxon>
        <taxon>Heunggongvirae</taxon>
        <taxon>Uroviricota</taxon>
        <taxon>Caudoviricetes</taxon>
    </lineage>
</organism>
<dbReference type="EMBL" id="BK014849">
    <property type="protein sequence ID" value="DAD78643.1"/>
    <property type="molecule type" value="Genomic_DNA"/>
</dbReference>
<evidence type="ECO:0000313" key="1">
    <source>
        <dbReference type="EMBL" id="DAD78643.1"/>
    </source>
</evidence>
<protein>
    <submittedName>
        <fullName evidence="1">Uncharacterized protein</fullName>
    </submittedName>
</protein>